<reference evidence="2" key="1">
    <citation type="submission" date="2020-06" db="EMBL/GenBank/DDBJ databases">
        <title>WGS assembly of Ceratodon purpureus strain R40.</title>
        <authorList>
            <person name="Carey S.B."/>
            <person name="Jenkins J."/>
            <person name="Shu S."/>
            <person name="Lovell J.T."/>
            <person name="Sreedasyam A."/>
            <person name="Maumus F."/>
            <person name="Tiley G.P."/>
            <person name="Fernandez-Pozo N."/>
            <person name="Barry K."/>
            <person name="Chen C."/>
            <person name="Wang M."/>
            <person name="Lipzen A."/>
            <person name="Daum C."/>
            <person name="Saski C.A."/>
            <person name="Payton A.C."/>
            <person name="Mcbreen J.C."/>
            <person name="Conrad R.E."/>
            <person name="Kollar L.M."/>
            <person name="Olsson S."/>
            <person name="Huttunen S."/>
            <person name="Landis J.B."/>
            <person name="Wickett N.J."/>
            <person name="Johnson M.G."/>
            <person name="Rensing S.A."/>
            <person name="Grimwood J."/>
            <person name="Schmutz J."/>
            <person name="Mcdaniel S.F."/>
        </authorList>
    </citation>
    <scope>NUCLEOTIDE SEQUENCE</scope>
    <source>
        <strain evidence="2">R40</strain>
    </source>
</reference>
<feature type="region of interest" description="Disordered" evidence="1">
    <location>
        <begin position="125"/>
        <end position="174"/>
    </location>
</feature>
<dbReference type="PANTHER" id="PTHR36051">
    <property type="entry name" value="DYNAMIN"/>
    <property type="match status" value="1"/>
</dbReference>
<gene>
    <name evidence="2" type="ORF">KC19_5G050000</name>
</gene>
<dbReference type="OrthoDB" id="1934430at2759"/>
<evidence type="ECO:0000256" key="1">
    <source>
        <dbReference type="SAM" id="MobiDB-lite"/>
    </source>
</evidence>
<dbReference type="Proteomes" id="UP000822688">
    <property type="component" value="Chromosome 5"/>
</dbReference>
<name>A0A8T0HYT6_CERPU</name>
<accession>A0A8T0HYT6</accession>
<feature type="compositionally biased region" description="Polar residues" evidence="1">
    <location>
        <begin position="151"/>
        <end position="168"/>
    </location>
</feature>
<evidence type="ECO:0000313" key="3">
    <source>
        <dbReference type="Proteomes" id="UP000822688"/>
    </source>
</evidence>
<dbReference type="PANTHER" id="PTHR36051:SF2">
    <property type="entry name" value="DYNAMIN"/>
    <property type="match status" value="1"/>
</dbReference>
<dbReference type="PROSITE" id="PS51257">
    <property type="entry name" value="PROKAR_LIPOPROTEIN"/>
    <property type="match status" value="1"/>
</dbReference>
<protein>
    <submittedName>
        <fullName evidence="2">Uncharacterized protein</fullName>
    </submittedName>
</protein>
<organism evidence="2 3">
    <name type="scientific">Ceratodon purpureus</name>
    <name type="common">Fire moss</name>
    <name type="synonym">Dicranum purpureum</name>
    <dbReference type="NCBI Taxonomy" id="3225"/>
    <lineage>
        <taxon>Eukaryota</taxon>
        <taxon>Viridiplantae</taxon>
        <taxon>Streptophyta</taxon>
        <taxon>Embryophyta</taxon>
        <taxon>Bryophyta</taxon>
        <taxon>Bryophytina</taxon>
        <taxon>Bryopsida</taxon>
        <taxon>Dicranidae</taxon>
        <taxon>Pseudoditrichales</taxon>
        <taxon>Ditrichaceae</taxon>
        <taxon>Ceratodon</taxon>
    </lineage>
</organism>
<sequence>MEASRQPFKLQNPFVLRVGQVMTGFGLGCGLGIGVGVPIPMDIPGVAQVMGAANGMTRHIGGGRQLQGLIKRVGIKNLEAGIGCGVGLGHGFGIGLALKPGVSQQILHMLQEGCSTVLNKVRPQAHEGPHNEAPGVPDSGAHESAVRPFQSPFTSPLNQLASTPSIKNSKTEMEELRTQNEILRTLLRHQERIEDLEHENALLRERLNMNGITRSPASRALNSRQTSTDCFDCRSLARRRK</sequence>
<keyword evidence="3" id="KW-1185">Reference proteome</keyword>
<dbReference type="EMBL" id="CM026425">
    <property type="protein sequence ID" value="KAG0576036.1"/>
    <property type="molecule type" value="Genomic_DNA"/>
</dbReference>
<dbReference type="AlphaFoldDB" id="A0A8T0HYT6"/>
<evidence type="ECO:0000313" key="2">
    <source>
        <dbReference type="EMBL" id="KAG0576036.1"/>
    </source>
</evidence>
<comment type="caution">
    <text evidence="2">The sequence shown here is derived from an EMBL/GenBank/DDBJ whole genome shotgun (WGS) entry which is preliminary data.</text>
</comment>
<proteinExistence type="predicted"/>